<gene>
    <name evidence="2" type="ORF">C5Y83_22060</name>
</gene>
<accession>A0A2S8FFR8</accession>
<proteinExistence type="predicted"/>
<comment type="caution">
    <text evidence="2">The sequence shown here is derived from an EMBL/GenBank/DDBJ whole genome shotgun (WGS) entry which is preliminary data.</text>
</comment>
<dbReference type="EMBL" id="PUHY01000013">
    <property type="protein sequence ID" value="PQO31019.1"/>
    <property type="molecule type" value="Genomic_DNA"/>
</dbReference>
<evidence type="ECO:0000259" key="1">
    <source>
        <dbReference type="Pfam" id="PF10077"/>
    </source>
</evidence>
<dbReference type="InterPro" id="IPR018756">
    <property type="entry name" value="DUF2314"/>
</dbReference>
<name>A0A2S8FFR8_9BACT</name>
<reference evidence="2 3" key="1">
    <citation type="submission" date="2018-02" db="EMBL/GenBank/DDBJ databases">
        <title>Comparative genomes isolates from brazilian mangrove.</title>
        <authorList>
            <person name="Araujo J.E."/>
            <person name="Taketani R.G."/>
            <person name="Silva M.C.P."/>
            <person name="Loureco M.V."/>
            <person name="Andreote F.D."/>
        </authorList>
    </citation>
    <scope>NUCLEOTIDE SEQUENCE [LARGE SCALE GENOMIC DNA]</scope>
    <source>
        <strain evidence="2 3">Hex-1 MGV</strain>
    </source>
</reference>
<evidence type="ECO:0000313" key="2">
    <source>
        <dbReference type="EMBL" id="PQO31019.1"/>
    </source>
</evidence>
<dbReference type="AlphaFoldDB" id="A0A2S8FFR8"/>
<dbReference type="Pfam" id="PF10077">
    <property type="entry name" value="DUF2314"/>
    <property type="match status" value="1"/>
</dbReference>
<dbReference type="OrthoDB" id="121776at2"/>
<protein>
    <recommendedName>
        <fullName evidence="1">DUF2314 domain-containing protein</fullName>
    </recommendedName>
</protein>
<feature type="domain" description="DUF2314" evidence="1">
    <location>
        <begin position="1"/>
        <end position="112"/>
    </location>
</feature>
<evidence type="ECO:0000313" key="3">
    <source>
        <dbReference type="Proteomes" id="UP000238322"/>
    </source>
</evidence>
<sequence>MDEAIAKAKKSVDKFIKILESGEGEDFAVKAPIKDGEKVEHFWITNIKFKDGKFIGRIGNDPGIVENVTINQKWTVGKEDISDWMFMRDDKIHGNFTMRPLLKTLPEAQAKQLRALLADP</sequence>
<dbReference type="Proteomes" id="UP000238322">
    <property type="component" value="Unassembled WGS sequence"/>
</dbReference>
<organism evidence="2 3">
    <name type="scientific">Blastopirellula marina</name>
    <dbReference type="NCBI Taxonomy" id="124"/>
    <lineage>
        <taxon>Bacteria</taxon>
        <taxon>Pseudomonadati</taxon>
        <taxon>Planctomycetota</taxon>
        <taxon>Planctomycetia</taxon>
        <taxon>Pirellulales</taxon>
        <taxon>Pirellulaceae</taxon>
        <taxon>Blastopirellula</taxon>
    </lineage>
</organism>